<protein>
    <submittedName>
        <fullName evidence="3">DUF771 domain-containing protein</fullName>
    </submittedName>
</protein>
<proteinExistence type="predicted"/>
<reference evidence="3" key="1">
    <citation type="submission" date="2016-06" db="UniProtKB">
        <authorList>
            <consortium name="WormBaseParasite"/>
        </authorList>
    </citation>
    <scope>IDENTIFICATION</scope>
</reference>
<evidence type="ECO:0000313" key="1">
    <source>
        <dbReference type="EMBL" id="VDM43926.1"/>
    </source>
</evidence>
<dbReference type="EMBL" id="UYWY01021344">
    <property type="protein sequence ID" value="VDM43926.1"/>
    <property type="molecule type" value="Genomic_DNA"/>
</dbReference>
<keyword evidence="2" id="KW-1185">Reference proteome</keyword>
<name>A0A183UVT5_TOXCA</name>
<evidence type="ECO:0000313" key="2">
    <source>
        <dbReference type="Proteomes" id="UP000050794"/>
    </source>
</evidence>
<dbReference type="WBParaSite" id="TCNE_0001260501-mRNA-1">
    <property type="protein sequence ID" value="TCNE_0001260501-mRNA-1"/>
    <property type="gene ID" value="TCNE_0001260501"/>
</dbReference>
<evidence type="ECO:0000313" key="3">
    <source>
        <dbReference type="WBParaSite" id="TCNE_0001260501-mRNA-1"/>
    </source>
</evidence>
<dbReference type="AlphaFoldDB" id="A0A183UVT5"/>
<gene>
    <name evidence="1" type="ORF">TCNE_LOCUS12605</name>
</gene>
<reference evidence="1 2" key="2">
    <citation type="submission" date="2018-11" db="EMBL/GenBank/DDBJ databases">
        <authorList>
            <consortium name="Pathogen Informatics"/>
        </authorList>
    </citation>
    <scope>NUCLEOTIDE SEQUENCE [LARGE SCALE GENOMIC DNA]</scope>
</reference>
<dbReference type="Proteomes" id="UP000050794">
    <property type="component" value="Unassembled WGS sequence"/>
</dbReference>
<sequence>MPLTYKTLRAKAEKDEILQAATGYTSSSWLGIKQLRKLPTWSEFERYHRNRNVLTVEQGCLMFADRVTVPSTLRPKVCTAVIQELRA</sequence>
<organism evidence="2 3">
    <name type="scientific">Toxocara canis</name>
    <name type="common">Canine roundworm</name>
    <dbReference type="NCBI Taxonomy" id="6265"/>
    <lineage>
        <taxon>Eukaryota</taxon>
        <taxon>Metazoa</taxon>
        <taxon>Ecdysozoa</taxon>
        <taxon>Nematoda</taxon>
        <taxon>Chromadorea</taxon>
        <taxon>Rhabditida</taxon>
        <taxon>Spirurina</taxon>
        <taxon>Ascaridomorpha</taxon>
        <taxon>Ascaridoidea</taxon>
        <taxon>Toxocaridae</taxon>
        <taxon>Toxocara</taxon>
    </lineage>
</organism>
<accession>A0A183UVT5</accession>